<sequence>MNKFKMKVGGISISTPKLSLPINLHCKTAAYYPFRRSKSTTSRRTPLMAEAGESSSGKKTSKVPKGYLAVDVGPQFRRFVIPISFLSMPEMKNLMDIVAEEFGPDYHAEGALHIPCDEDYFSNVLINCYATQRSVSSKKNKITLGSKIPLIYTH</sequence>
<proteinExistence type="inferred from homology"/>
<comment type="similarity">
    <text evidence="1">Belongs to the ARG7 family.</text>
</comment>
<dbReference type="InterPro" id="IPR003676">
    <property type="entry name" value="SAUR_fam"/>
</dbReference>
<dbReference type="Proteomes" id="UP001058974">
    <property type="component" value="Chromosome 7"/>
</dbReference>
<organism evidence="3 4">
    <name type="scientific">Pisum sativum</name>
    <name type="common">Garden pea</name>
    <name type="synonym">Lathyrus oleraceus</name>
    <dbReference type="NCBI Taxonomy" id="3888"/>
    <lineage>
        <taxon>Eukaryota</taxon>
        <taxon>Viridiplantae</taxon>
        <taxon>Streptophyta</taxon>
        <taxon>Embryophyta</taxon>
        <taxon>Tracheophyta</taxon>
        <taxon>Spermatophyta</taxon>
        <taxon>Magnoliopsida</taxon>
        <taxon>eudicotyledons</taxon>
        <taxon>Gunneridae</taxon>
        <taxon>Pentapetalae</taxon>
        <taxon>rosids</taxon>
        <taxon>fabids</taxon>
        <taxon>Fabales</taxon>
        <taxon>Fabaceae</taxon>
        <taxon>Papilionoideae</taxon>
        <taxon>50 kb inversion clade</taxon>
        <taxon>NPAAA clade</taxon>
        <taxon>Hologalegina</taxon>
        <taxon>IRL clade</taxon>
        <taxon>Fabeae</taxon>
        <taxon>Lathyrus</taxon>
    </lineage>
</organism>
<evidence type="ECO:0000313" key="4">
    <source>
        <dbReference type="Proteomes" id="UP001058974"/>
    </source>
</evidence>
<dbReference type="Pfam" id="PF02519">
    <property type="entry name" value="Auxin_inducible"/>
    <property type="match status" value="1"/>
</dbReference>
<name>A0A9D5A1Q6_PEA</name>
<evidence type="ECO:0000256" key="1">
    <source>
        <dbReference type="ARBA" id="ARBA00006974"/>
    </source>
</evidence>
<evidence type="ECO:0000313" key="3">
    <source>
        <dbReference type="EMBL" id="KAI5392241.1"/>
    </source>
</evidence>
<dbReference type="PANTHER" id="PTHR31929">
    <property type="entry name" value="SAUR-LIKE AUXIN-RESPONSIVE PROTEIN FAMILY-RELATED"/>
    <property type="match status" value="1"/>
</dbReference>
<dbReference type="GO" id="GO:0009733">
    <property type="term" value="P:response to auxin"/>
    <property type="evidence" value="ECO:0007669"/>
    <property type="project" value="InterPro"/>
</dbReference>
<protein>
    <submittedName>
        <fullName evidence="3">Uncharacterized protein</fullName>
    </submittedName>
</protein>
<dbReference type="EMBL" id="JAMSHJ010000007">
    <property type="protein sequence ID" value="KAI5392241.1"/>
    <property type="molecule type" value="Genomic_DNA"/>
</dbReference>
<dbReference type="OrthoDB" id="1897212at2759"/>
<dbReference type="Gramene" id="Psat07G0687000-T1">
    <property type="protein sequence ID" value="KAI5392241.1"/>
    <property type="gene ID" value="KIW84_076870"/>
</dbReference>
<gene>
    <name evidence="3" type="ORF">KIW84_076870</name>
</gene>
<feature type="region of interest" description="Disordered" evidence="2">
    <location>
        <begin position="42"/>
        <end position="61"/>
    </location>
</feature>
<dbReference type="AlphaFoldDB" id="A0A9D5A1Q6"/>
<comment type="caution">
    <text evidence="3">The sequence shown here is derived from an EMBL/GenBank/DDBJ whole genome shotgun (WGS) entry which is preliminary data.</text>
</comment>
<evidence type="ECO:0000256" key="2">
    <source>
        <dbReference type="SAM" id="MobiDB-lite"/>
    </source>
</evidence>
<dbReference type="Gramene" id="PSAT_LOCUS28967_t1">
    <property type="protein sequence ID" value="CAL5210445.1"/>
    <property type="gene ID" value="PSAT_LOCUS28967"/>
</dbReference>
<reference evidence="3 4" key="1">
    <citation type="journal article" date="2022" name="Nat. Genet.">
        <title>Improved pea reference genome and pan-genome highlight genomic features and evolutionary characteristics.</title>
        <authorList>
            <person name="Yang T."/>
            <person name="Liu R."/>
            <person name="Luo Y."/>
            <person name="Hu S."/>
            <person name="Wang D."/>
            <person name="Wang C."/>
            <person name="Pandey M.K."/>
            <person name="Ge S."/>
            <person name="Xu Q."/>
            <person name="Li N."/>
            <person name="Li G."/>
            <person name="Huang Y."/>
            <person name="Saxena R.K."/>
            <person name="Ji Y."/>
            <person name="Li M."/>
            <person name="Yan X."/>
            <person name="He Y."/>
            <person name="Liu Y."/>
            <person name="Wang X."/>
            <person name="Xiang C."/>
            <person name="Varshney R.K."/>
            <person name="Ding H."/>
            <person name="Gao S."/>
            <person name="Zong X."/>
        </authorList>
    </citation>
    <scope>NUCLEOTIDE SEQUENCE [LARGE SCALE GENOMIC DNA]</scope>
    <source>
        <strain evidence="3 4">cv. Zhongwan 6</strain>
    </source>
</reference>
<keyword evidence="4" id="KW-1185">Reference proteome</keyword>
<accession>A0A9D5A1Q6</accession>